<feature type="compositionally biased region" description="Low complexity" evidence="2">
    <location>
        <begin position="87"/>
        <end position="99"/>
    </location>
</feature>
<organism evidence="3 4">
    <name type="scientific">Tremella mesenterica</name>
    <name type="common">Jelly fungus</name>
    <dbReference type="NCBI Taxonomy" id="5217"/>
    <lineage>
        <taxon>Eukaryota</taxon>
        <taxon>Fungi</taxon>
        <taxon>Dikarya</taxon>
        <taxon>Basidiomycota</taxon>
        <taxon>Agaricomycotina</taxon>
        <taxon>Tremellomycetes</taxon>
        <taxon>Tremellales</taxon>
        <taxon>Tremellaceae</taxon>
        <taxon>Tremella</taxon>
    </lineage>
</organism>
<name>A0A4Q1BE23_TREME</name>
<accession>A0A4Q1BE23</accession>
<feature type="compositionally biased region" description="Basic and acidic residues" evidence="2">
    <location>
        <begin position="113"/>
        <end position="137"/>
    </location>
</feature>
<gene>
    <name evidence="3" type="ORF">M231_07513</name>
</gene>
<feature type="region of interest" description="Disordered" evidence="2">
    <location>
        <begin position="69"/>
        <end position="139"/>
    </location>
</feature>
<feature type="compositionally biased region" description="Polar residues" evidence="2">
    <location>
        <begin position="100"/>
        <end position="112"/>
    </location>
</feature>
<evidence type="ECO:0000313" key="3">
    <source>
        <dbReference type="EMBL" id="RXK35235.1"/>
    </source>
</evidence>
<dbReference type="SUPFAM" id="SSF57756">
    <property type="entry name" value="Retrovirus zinc finger-like domains"/>
    <property type="match status" value="1"/>
</dbReference>
<feature type="region of interest" description="Disordered" evidence="2">
    <location>
        <begin position="164"/>
        <end position="203"/>
    </location>
</feature>
<keyword evidence="4" id="KW-1185">Reference proteome</keyword>
<reference evidence="3 4" key="1">
    <citation type="submission" date="2016-06" db="EMBL/GenBank/DDBJ databases">
        <title>Evolution of pathogenesis and genome organization in the Tremellales.</title>
        <authorList>
            <person name="Cuomo C."/>
            <person name="Litvintseva A."/>
            <person name="Heitman J."/>
            <person name="Chen Y."/>
            <person name="Sun S."/>
            <person name="Springer D."/>
            <person name="Dromer F."/>
            <person name="Young S."/>
            <person name="Zeng Q."/>
            <person name="Chapman S."/>
            <person name="Gujja S."/>
            <person name="Saif S."/>
            <person name="Birren B."/>
        </authorList>
    </citation>
    <scope>NUCLEOTIDE SEQUENCE [LARGE SCALE GENOMIC DNA]</scope>
    <source>
        <strain evidence="3 4">ATCC 28783</strain>
    </source>
</reference>
<sequence length="203" mass="22540">MPDYYSTFLSISADIDWDDQALKDAFESGLSREIRIALANREHQPKTLRDLAKAAISLYVHLDGVKVASNGNNGSGGGYQQNKDNTKNNLNINKGNSDNTFQKFKSGQQNKTNDNKERKSQNPKAKSDNERKSLTFKEKKHRRDNGLCLYCGSPDHMVINCPEAKKRPTPATGANRIGLNSLTIEGPNNGQDKDCHGRRTTSS</sequence>
<dbReference type="VEuPathDB" id="FungiDB:TREMEDRAFT_65299"/>
<comment type="caution">
    <text evidence="3">The sequence shown here is derived from an EMBL/GenBank/DDBJ whole genome shotgun (WGS) entry which is preliminary data.</text>
</comment>
<dbReference type="OrthoDB" id="2755464at2759"/>
<dbReference type="EMBL" id="SDIL01000150">
    <property type="protein sequence ID" value="RXK35235.1"/>
    <property type="molecule type" value="Genomic_DNA"/>
</dbReference>
<evidence type="ECO:0008006" key="5">
    <source>
        <dbReference type="Google" id="ProtNLM"/>
    </source>
</evidence>
<dbReference type="GO" id="GO:0003676">
    <property type="term" value="F:nucleic acid binding"/>
    <property type="evidence" value="ECO:0007669"/>
    <property type="project" value="InterPro"/>
</dbReference>
<feature type="compositionally biased region" description="Polar residues" evidence="2">
    <location>
        <begin position="178"/>
        <end position="190"/>
    </location>
</feature>
<dbReference type="Proteomes" id="UP000289152">
    <property type="component" value="Unassembled WGS sequence"/>
</dbReference>
<evidence type="ECO:0000256" key="2">
    <source>
        <dbReference type="SAM" id="MobiDB-lite"/>
    </source>
</evidence>
<proteinExistence type="predicted"/>
<dbReference type="GO" id="GO:0006397">
    <property type="term" value="P:mRNA processing"/>
    <property type="evidence" value="ECO:0007669"/>
    <property type="project" value="UniProtKB-KW"/>
</dbReference>
<dbReference type="GO" id="GO:0008270">
    <property type="term" value="F:zinc ion binding"/>
    <property type="evidence" value="ECO:0007669"/>
    <property type="project" value="InterPro"/>
</dbReference>
<evidence type="ECO:0000256" key="1">
    <source>
        <dbReference type="ARBA" id="ARBA00022664"/>
    </source>
</evidence>
<protein>
    <recommendedName>
        <fullName evidence="5">CCHC-type domain-containing protein</fullName>
    </recommendedName>
</protein>
<dbReference type="STRING" id="5217.A0A4Q1BE23"/>
<dbReference type="InParanoid" id="A0A4Q1BE23"/>
<dbReference type="InterPro" id="IPR036875">
    <property type="entry name" value="Znf_CCHC_sf"/>
</dbReference>
<evidence type="ECO:0000313" key="4">
    <source>
        <dbReference type="Proteomes" id="UP000289152"/>
    </source>
</evidence>
<keyword evidence="1" id="KW-0507">mRNA processing</keyword>
<dbReference type="AlphaFoldDB" id="A0A4Q1BE23"/>